<evidence type="ECO:0000259" key="12">
    <source>
        <dbReference type="Pfam" id="PF03895"/>
    </source>
</evidence>
<evidence type="ECO:0000256" key="5">
    <source>
        <dbReference type="ARBA" id="ARBA00022452"/>
    </source>
</evidence>
<name>A0A942WVY3_VEIPA</name>
<dbReference type="InterPro" id="IPR008635">
    <property type="entry name" value="Coiled_stalk_dom"/>
</dbReference>
<feature type="domain" description="Trimeric autotransporter adhesin YadA-like stalk" evidence="14">
    <location>
        <begin position="663"/>
        <end position="697"/>
    </location>
</feature>
<evidence type="ECO:0000259" key="14">
    <source>
        <dbReference type="Pfam" id="PF05662"/>
    </source>
</evidence>
<dbReference type="Pfam" id="PF05658">
    <property type="entry name" value="YadA_head"/>
    <property type="match status" value="8"/>
</dbReference>
<feature type="domain" description="Trimeric autotransporter adhesin YadA-like stalk" evidence="14">
    <location>
        <begin position="2280"/>
        <end position="2315"/>
    </location>
</feature>
<accession>A0A942WVY3</accession>
<dbReference type="InterPro" id="IPR005594">
    <property type="entry name" value="YadA_C"/>
</dbReference>
<evidence type="ECO:0000256" key="1">
    <source>
        <dbReference type="ARBA" id="ARBA00004241"/>
    </source>
</evidence>
<comment type="similarity">
    <text evidence="3">Belongs to the autotransporter-2 (AT-2) (TC 1.B.40) family.</text>
</comment>
<evidence type="ECO:0000256" key="4">
    <source>
        <dbReference type="ARBA" id="ARBA00022448"/>
    </source>
</evidence>
<feature type="domain" description="Trimeric autotransporter adhesin YadA-like stalk" evidence="14">
    <location>
        <begin position="2715"/>
        <end position="2748"/>
    </location>
</feature>
<evidence type="ECO:0000256" key="11">
    <source>
        <dbReference type="SAM" id="MobiDB-lite"/>
    </source>
</evidence>
<keyword evidence="7" id="KW-0732">Signal</keyword>
<keyword evidence="6" id="KW-0812">Transmembrane</keyword>
<dbReference type="GO" id="GO:0009986">
    <property type="term" value="C:cell surface"/>
    <property type="evidence" value="ECO:0007669"/>
    <property type="project" value="UniProtKB-SubCell"/>
</dbReference>
<dbReference type="InterPro" id="IPR011049">
    <property type="entry name" value="Serralysin-like_metalloprot_C"/>
</dbReference>
<feature type="domain" description="Trimeric autotransporter adhesin YadA-like stalk" evidence="14">
    <location>
        <begin position="472"/>
        <end position="502"/>
    </location>
</feature>
<keyword evidence="4" id="KW-0813">Transport</keyword>
<dbReference type="SUPFAM" id="SSF101967">
    <property type="entry name" value="Adhesin YadA, collagen-binding domain"/>
    <property type="match status" value="5"/>
</dbReference>
<dbReference type="Pfam" id="PF13018">
    <property type="entry name" value="ESPR"/>
    <property type="match status" value="1"/>
</dbReference>
<dbReference type="RefSeq" id="WP_278467332.1">
    <property type="nucleotide sequence ID" value="NZ_JAGZMU010000003.1"/>
</dbReference>
<evidence type="ECO:0000259" key="13">
    <source>
        <dbReference type="Pfam" id="PF05658"/>
    </source>
</evidence>
<evidence type="ECO:0000256" key="10">
    <source>
        <dbReference type="ARBA" id="ARBA00023237"/>
    </source>
</evidence>
<evidence type="ECO:0000259" key="15">
    <source>
        <dbReference type="Pfam" id="PF13018"/>
    </source>
</evidence>
<keyword evidence="8" id="KW-0653">Protein transport</keyword>
<feature type="domain" description="Trimeric autotransporter adhesin YadA-like head" evidence="13">
    <location>
        <begin position="411"/>
        <end position="435"/>
    </location>
</feature>
<feature type="domain" description="Trimeric autotransporter adhesin YadA-like head" evidence="13">
    <location>
        <begin position="313"/>
        <end position="338"/>
    </location>
</feature>
<feature type="region of interest" description="Disordered" evidence="11">
    <location>
        <begin position="2561"/>
        <end position="2583"/>
    </location>
</feature>
<dbReference type="SUPFAM" id="SSF54523">
    <property type="entry name" value="Pili subunits"/>
    <property type="match status" value="1"/>
</dbReference>
<feature type="domain" description="Trimeric autotransporter adhesin YadA-like head" evidence="13">
    <location>
        <begin position="560"/>
        <end position="586"/>
    </location>
</feature>
<evidence type="ECO:0000256" key="3">
    <source>
        <dbReference type="ARBA" id="ARBA00005848"/>
    </source>
</evidence>
<evidence type="ECO:0000256" key="6">
    <source>
        <dbReference type="ARBA" id="ARBA00022692"/>
    </source>
</evidence>
<dbReference type="InterPro" id="IPR008640">
    <property type="entry name" value="Adhesin_Head_dom"/>
</dbReference>
<evidence type="ECO:0000256" key="2">
    <source>
        <dbReference type="ARBA" id="ARBA00004442"/>
    </source>
</evidence>
<feature type="domain" description="Trimeric autotransporter adhesin YadA-like stalk" evidence="14">
    <location>
        <begin position="2433"/>
        <end position="2469"/>
    </location>
</feature>
<feature type="domain" description="Trimeric autotransporter adhesin YadA-like head" evidence="13">
    <location>
        <begin position="286"/>
        <end position="308"/>
    </location>
</feature>
<gene>
    <name evidence="16" type="ORF">KHZ90_05625</name>
</gene>
<feature type="domain" description="Trimeric autotransporter adhesin YadA-like stalk" evidence="14">
    <location>
        <begin position="1527"/>
        <end position="1568"/>
    </location>
</feature>
<keyword evidence="9" id="KW-0472">Membrane</keyword>
<organism evidence="16 17">
    <name type="scientific">Veillonella parvula</name>
    <name type="common">Staphylococcus parvulus</name>
    <dbReference type="NCBI Taxonomy" id="29466"/>
    <lineage>
        <taxon>Bacteria</taxon>
        <taxon>Bacillati</taxon>
        <taxon>Bacillota</taxon>
        <taxon>Negativicutes</taxon>
        <taxon>Veillonellales</taxon>
        <taxon>Veillonellaceae</taxon>
        <taxon>Veillonella</taxon>
    </lineage>
</organism>
<feature type="domain" description="Trimeric autotransporter adhesin YadA-like head" evidence="13">
    <location>
        <begin position="382"/>
        <end position="408"/>
    </location>
</feature>
<protein>
    <submittedName>
        <fullName evidence="16">YadA-like family protein</fullName>
    </submittedName>
</protein>
<dbReference type="Proteomes" id="UP000778864">
    <property type="component" value="Unassembled WGS sequence"/>
</dbReference>
<evidence type="ECO:0000313" key="17">
    <source>
        <dbReference type="Proteomes" id="UP000778864"/>
    </source>
</evidence>
<evidence type="ECO:0000256" key="8">
    <source>
        <dbReference type="ARBA" id="ARBA00022927"/>
    </source>
</evidence>
<dbReference type="CDD" id="cd12820">
    <property type="entry name" value="LbR_YadA-like"/>
    <property type="match status" value="3"/>
</dbReference>
<dbReference type="Gene3D" id="2.150.10.10">
    <property type="entry name" value="Serralysin-like metalloprotease, C-terminal"/>
    <property type="match status" value="7"/>
</dbReference>
<dbReference type="EMBL" id="JAGZMU010000003">
    <property type="protein sequence ID" value="MBS4893240.1"/>
    <property type="molecule type" value="Genomic_DNA"/>
</dbReference>
<dbReference type="Pfam" id="PF05662">
    <property type="entry name" value="YadA_stalk"/>
    <property type="match status" value="7"/>
</dbReference>
<feature type="domain" description="Trimeric autotransporter adhesin YadA-like stalk" evidence="14">
    <location>
        <begin position="1139"/>
        <end position="1182"/>
    </location>
</feature>
<feature type="domain" description="Trimeric autotransporter adhesin YadA-like C-terminal membrane anchor" evidence="12">
    <location>
        <begin position="2762"/>
        <end position="2819"/>
    </location>
</feature>
<feature type="domain" description="Trimeric autotransporter adhesin YadA-like head" evidence="13">
    <location>
        <begin position="590"/>
        <end position="614"/>
    </location>
</feature>
<dbReference type="Gene3D" id="2.20.70.140">
    <property type="match status" value="2"/>
</dbReference>
<feature type="domain" description="Trimeric autotransporter adhesin YadA-like head" evidence="13">
    <location>
        <begin position="204"/>
        <end position="228"/>
    </location>
</feature>
<reference evidence="16" key="1">
    <citation type="submission" date="2021-02" db="EMBL/GenBank/DDBJ databases">
        <title>Infant gut strain persistence is associated with maternal origin, phylogeny, and functional potential including surface adhesion and iron acquisition.</title>
        <authorList>
            <person name="Lou Y.C."/>
        </authorList>
    </citation>
    <scope>NUCLEOTIDE SEQUENCE</scope>
    <source>
        <strain evidence="16">L3_108_031G1_dasL3_108_031G1_concoct_20</strain>
    </source>
</reference>
<keyword evidence="5" id="KW-1134">Transmembrane beta strand</keyword>
<feature type="domain" description="ESPR" evidence="15">
    <location>
        <begin position="1"/>
        <end position="41"/>
    </location>
</feature>
<evidence type="ECO:0000313" key="16">
    <source>
        <dbReference type="EMBL" id="MBS4893240.1"/>
    </source>
</evidence>
<sequence>MNRIYNVIWSKTKKCYVVVSEIVKTGGGKVKSIQSGTTWARMSAIMAVAALLMGGNISTVYAAGDHTAMIIDGVNGAGYVTGKPQSSDGSYLYNYQNPGNLKPFDNSNDSSNYTTNMFSGISIGSNTNIREGSTNYYSGLAIGNYAQATGGISFALGHYAQALSPSAMALGTATKASGFNSLAMMRQSAAEGEFSAALGTASWAKGNGSFAMGYSATAKADQSIAIGAAETIKLPGQQHGTPSAQYNANGNTVTEGVRSLAFGTKARTSTAASDSMAFGSSSSTGGANAVAMGYSANASAENAFAIGNTAQSSAQNAVAMGKSATASGANSFAMGNQAKTTGADAIAMGSTAEATKSNSIALGGNAKSLGADALALGGASNASKDGAIAIGKEAKANNTNTTAIGLGATVTGTNSMAIGTNAKAESNNSLALGAGTEVRGTLVNGYSAFTNQQNNNVANGVVAVGNVGSERRIINVAGGENDTDATNVKQLKFVNSNLAKSIAGPTYTGYEANGSTYKAPDFNIKNSTYHTVKEAVEAAQTNFFSAKGTSADANYDNTGATGNNATAAGVRTSAAGNFATAVGADATAANANSTAIGYKAKSSVDDGVALGANSVASVAAGKAGYNVKTADSRTNGYSGLTGAALTSTMGAVSVGDGGTKTRQITNVAAGTADTDAVNVAQLRNVNLKVAGNSGKNDVLLDNQTLTVKGDGSYVTTSVNNQTIDVALTDATKKKIDNAANQDLSNITNAGKKNITALGTIVQAGNNVTVGAPAVDPTTGQKTYTVNGMDTKVSLGTSGLMTLSGGQPDASGVRNYTVDVDPTKVAKTDLSNITDGGKSVIRDEAQKAVKVVAGKNTTITEGTDGTYKTYKVDVDAPDYQLVENSSAADKAYTVSGNKVDLTVQDAKNPANKKTVTIKDIASKTELDNTKTELINKGLKFDADNGGEKTNKLGSKVTVAGDGTNINTTITQTGDDTTIKVALGQDISVNTVTAAKTVKAGTATMGTQSVTDNKSAAQNGNFVSGLDNKNWTLTDPAFVSGRAATEDQLKIVSDAVKAANSSATDYRLIANPNNAADGSYKVDNNKVDLQVKDDKSGTVNTVTIKDIASKTELDKVKDRSVKYDGNTGHDTVTLEGANGTKITNLKDGNVAAGSKDAVNGGQLHQVKQDLGDQITNTKNDLNNKIDTTKQDLIDKGLKFDANTGGEKTNKLGSKVAVKGDNSNIITKISQDANGDSTIDVKLGKNLNVETITATGANGKDGKIGINGKDGVTTNISVTRDGQPGVDGAPGTTTTRITYQKPDGSNEEVATLNDGLKFKGDMGATSNVKLNKQVDITGGVTSASDLATGNNIGVTSVAVGADGNAKLQLQLAKNLTGLQSVTASDTVKAGTATVGNHTVADKKGGNQTGNFVTGLDNRTWDISDPTYVEGRAATEDQLKKVSDALKASNASATDYRLIANPNNAVDGSYKVENNQVDLKVKDEKSGDVKTVTIKDVASKTELDKVKDRSVKYDGNTGHDTVTLEGPNGTKITNLKDGNVAAGSKDAVNGGQLHQVKQDLGDQITNTKNDLINTGLKFNANVGGVQTNKLGSTVTIQGEGTAADADYSGENLKTFIKQDAATGNTTIDVKMNKNLKAESVKVGKDGKDGVSITGPDTANGTDGKVAVTDKNGKEAVSISGKDGVGHIGLTGPAGTNGVNGTNGIDLSVKPGYDDSATGVKGEKGVDGTNGLTRIVYKDGNGEHQVATMKDGLQFTGNNSGTVNKQKLNSLVKVQGEGVTEAESATFKSAAGNINVKADGTNKLELQLAKDLKNLDSVTAAKTVKAGGATMGSQTVNNAAGDSETGNYVTGLDNKDWDASKIVSGRAATEDQLKKALDAQSANSTDYRLIRNQAAGSNGDYTVDANGDVALTVQDKNHPDKTETVTIKDVASKSKLDKLNDRAVKYDLDATGNPDKSKVTYEGPAYNNKQGGTHVTNLAYATGNDGSEAVNVDYLNDKIKDSADALTNKGLKFDANQGGEKTNKLGSKVTIKGEGTAADGDYSGENIKTFIKQDAQTGDTTIDVKMNKNLKAESVKVGKDGKDGVSITGPDTANGTDGKVAVTGKDGKEAVSISGKDGIGHIGLNGKDGRSADISVEKGDPDLNGKEITRIKYTDENGKTHQVATKDDGMAYGGDSGNVIKKKLNEQLDIKGGLTNEDDLTENNIGVISKDNILNVRLAKDLKDLNSITFNNGANGANGKTVVNGAGMTINDAAGKPLTAVTKDGVKITDGPSMTKDGIDAAGKKVTNVQDGTVAKDSKDAVNGGQLHSAVESLKTNGFGLEAEDGQSVKKPLGETVKVKGDDTNIKTSVDGGAVKVELKKDITVDTVTAKTVTTGDTKMDTNGVTIKDGANEATKLTKDGLQINDGGNKAVTVNKDGLTIENGPKVTKDGIDAAGKKVTNVADGNVAKGSKDAVNGGQLHTAIEDIKTTGFGLKAEDGQSVKKPLGETIDVKGDGNIKTSVDNGAIKMALNDKITLGQDPAKQVNIDGSAGTITAGNGGNQVKVDGNDGSVTANTVKAGDVVVGKQTSDGKEGNFVTGLDNKTWDPENPVAVPGRAATEDQLKAVNDDFNNKARTGRVFQGDQSGDSGKVVRGLGDTMNLKGGADVNRLADNNIGVVKNAAGDGYNIKLAKDLKGLESVITTDAAGNTTVMNGGGVTITPAQGNAVSLTKDGLNNGGNRITNVGPGVDGTDAVNVNQLSSAMRSVDGKIADVGATSAAISGLKPLQYDPLEPTQVLAAVGHYKGSTAAAVGVAHYTNESTMFHMGVSLGGHDNMINAGVSYKFGTSDAKKAVPARYKAGPISSAYVLQDEVTALKAENERMKQHDLELSAKYDQVQRDNEEMKAQIALLMQQAGLTK</sequence>
<comment type="subcellular location">
    <subcellularLocation>
        <location evidence="2">Cell outer membrane</location>
    </subcellularLocation>
    <subcellularLocation>
        <location evidence="1">Cell surface</location>
    </subcellularLocation>
</comment>
<dbReference type="GO" id="GO:0015031">
    <property type="term" value="P:protein transport"/>
    <property type="evidence" value="ECO:0007669"/>
    <property type="project" value="UniProtKB-KW"/>
</dbReference>
<keyword evidence="10" id="KW-0998">Cell outer membrane</keyword>
<proteinExistence type="inferred from homology"/>
<dbReference type="Gene3D" id="3.30.1300.30">
    <property type="entry name" value="GSPII I/J protein-like"/>
    <property type="match status" value="1"/>
</dbReference>
<dbReference type="InterPro" id="IPR045584">
    <property type="entry name" value="Pilin-like"/>
</dbReference>
<evidence type="ECO:0000256" key="9">
    <source>
        <dbReference type="ARBA" id="ARBA00023136"/>
    </source>
</evidence>
<comment type="caution">
    <text evidence="16">The sequence shown here is derived from an EMBL/GenBank/DDBJ whole genome shotgun (WGS) entry which is preliminary data.</text>
</comment>
<dbReference type="InterPro" id="IPR024973">
    <property type="entry name" value="ESPR"/>
</dbReference>
<evidence type="ECO:0000256" key="7">
    <source>
        <dbReference type="ARBA" id="ARBA00022729"/>
    </source>
</evidence>
<feature type="domain" description="Trimeric autotransporter adhesin YadA-like head" evidence="13">
    <location>
        <begin position="341"/>
        <end position="366"/>
    </location>
</feature>
<dbReference type="Pfam" id="PF03895">
    <property type="entry name" value="YadA_anchor"/>
    <property type="match status" value="1"/>
</dbReference>
<dbReference type="GO" id="GO:0009279">
    <property type="term" value="C:cell outer membrane"/>
    <property type="evidence" value="ECO:0007669"/>
    <property type="project" value="UniProtKB-SubCell"/>
</dbReference>